<dbReference type="AlphaFoldDB" id="A0A368NHH1"/>
<evidence type="ECO:0000313" key="2">
    <source>
        <dbReference type="Proteomes" id="UP000252558"/>
    </source>
</evidence>
<accession>A0A368NHH1</accession>
<sequence>MARYLIYLLVALCIVGCVSGPKKMTLAQAEYQPYGDYVGKLGDRELHYKWDTADPMLHYLLLAKKLNTLPTDSDRRAYRYQSKSLTLEIVDNQFVIDGNQKWLKQMDAGWDDRFNTNYIRAHNAMLSGSAVMGWQVEHRGDNAEQMLDTDFPRALGVAQQLMRELGLNCIIRGYSEQEQYQQAASYVERYRGVHHFRHYACGELSLSVITTVQPDLSSTYSLVKLRGNDEKATGLAEVKRGYEQFKRWDFDGYAAAYSYATSDYSERVATWANGVERILPLMRRKCPCRLSVAEPAL</sequence>
<keyword evidence="2" id="KW-1185">Reference proteome</keyword>
<gene>
    <name evidence="1" type="ORF">DU002_12035</name>
</gene>
<dbReference type="EMBL" id="QPID01000007">
    <property type="protein sequence ID" value="RCU49084.1"/>
    <property type="molecule type" value="Genomic_DNA"/>
</dbReference>
<name>A0A368NHH1_9GAMM</name>
<evidence type="ECO:0000313" key="1">
    <source>
        <dbReference type="EMBL" id="RCU49084.1"/>
    </source>
</evidence>
<organism evidence="1 2">
    <name type="scientific">Corallincola holothuriorum</name>
    <dbReference type="NCBI Taxonomy" id="2282215"/>
    <lineage>
        <taxon>Bacteria</taxon>
        <taxon>Pseudomonadati</taxon>
        <taxon>Pseudomonadota</taxon>
        <taxon>Gammaproteobacteria</taxon>
        <taxon>Alteromonadales</taxon>
        <taxon>Psychromonadaceae</taxon>
        <taxon>Corallincola</taxon>
    </lineage>
</organism>
<comment type="caution">
    <text evidence="1">The sequence shown here is derived from an EMBL/GenBank/DDBJ whole genome shotgun (WGS) entry which is preliminary data.</text>
</comment>
<protein>
    <submittedName>
        <fullName evidence="1">Uncharacterized protein</fullName>
    </submittedName>
</protein>
<dbReference type="RefSeq" id="WP_114338644.1">
    <property type="nucleotide sequence ID" value="NZ_QPID01000007.1"/>
</dbReference>
<proteinExistence type="predicted"/>
<dbReference type="Proteomes" id="UP000252558">
    <property type="component" value="Unassembled WGS sequence"/>
</dbReference>
<reference evidence="1 2" key="1">
    <citation type="submission" date="2018-07" db="EMBL/GenBank/DDBJ databases">
        <title>Corallincola holothuriorum sp. nov., a new facultative anaerobe isolated from sea cucumber Apostichopus japonicus.</title>
        <authorList>
            <person name="Xia H."/>
        </authorList>
    </citation>
    <scope>NUCLEOTIDE SEQUENCE [LARGE SCALE GENOMIC DNA]</scope>
    <source>
        <strain evidence="1 2">C4</strain>
    </source>
</reference>